<dbReference type="Proteomes" id="UP000467249">
    <property type="component" value="Chromosome"/>
</dbReference>
<gene>
    <name evidence="1" type="ORF">MANY_12380</name>
</gene>
<proteinExistence type="predicted"/>
<evidence type="ECO:0000313" key="2">
    <source>
        <dbReference type="Proteomes" id="UP000467249"/>
    </source>
</evidence>
<name>A0A6N4W9E0_9MYCO</name>
<organism evidence="1 2">
    <name type="scientific">Mycolicibacterium anyangense</name>
    <dbReference type="NCBI Taxonomy" id="1431246"/>
    <lineage>
        <taxon>Bacteria</taxon>
        <taxon>Bacillati</taxon>
        <taxon>Actinomycetota</taxon>
        <taxon>Actinomycetes</taxon>
        <taxon>Mycobacteriales</taxon>
        <taxon>Mycobacteriaceae</taxon>
        <taxon>Mycolicibacterium</taxon>
    </lineage>
</organism>
<sequence length="53" mass="5951">MIACEFLVGDEECRHPARITVVRAAEHSTTYTMAVCTLHAPDVLPIITWEPVR</sequence>
<evidence type="ECO:0000313" key="1">
    <source>
        <dbReference type="EMBL" id="BBZ75901.1"/>
    </source>
</evidence>
<dbReference type="RefSeq" id="WP_163803447.1">
    <property type="nucleotide sequence ID" value="NZ_AP022620.1"/>
</dbReference>
<dbReference type="KEGG" id="many:MANY_12380"/>
<accession>A0A6N4W9E0</accession>
<keyword evidence="2" id="KW-1185">Reference proteome</keyword>
<protein>
    <submittedName>
        <fullName evidence="1">Uncharacterized protein</fullName>
    </submittedName>
</protein>
<reference evidence="1 2" key="1">
    <citation type="journal article" date="2019" name="Emerg. Microbes Infect.">
        <title>Comprehensive subspecies identification of 175 nontuberculous mycobacteria species based on 7547 genomic profiles.</title>
        <authorList>
            <person name="Matsumoto Y."/>
            <person name="Kinjo T."/>
            <person name="Motooka D."/>
            <person name="Nabeya D."/>
            <person name="Jung N."/>
            <person name="Uechi K."/>
            <person name="Horii T."/>
            <person name="Iida T."/>
            <person name="Fujita J."/>
            <person name="Nakamura S."/>
        </authorList>
    </citation>
    <scope>NUCLEOTIDE SEQUENCE [LARGE SCALE GENOMIC DNA]</scope>
    <source>
        <strain evidence="1 2">JCM 30275</strain>
    </source>
</reference>
<dbReference type="EMBL" id="AP022620">
    <property type="protein sequence ID" value="BBZ75901.1"/>
    <property type="molecule type" value="Genomic_DNA"/>
</dbReference>
<dbReference type="AlphaFoldDB" id="A0A6N4W9E0"/>